<dbReference type="RefSeq" id="WP_138484683.1">
    <property type="nucleotide sequence ID" value="NZ_PPSW01000051.1"/>
</dbReference>
<reference evidence="1 2" key="1">
    <citation type="submission" date="2018-01" db="EMBL/GenBank/DDBJ databases">
        <title>Co-occurrence of chitin degradation, pigmentation and bioactivity in marine Pseudoalteromonas.</title>
        <authorList>
            <person name="Paulsen S."/>
            <person name="Gram L."/>
            <person name="Machado H."/>
        </authorList>
    </citation>
    <scope>NUCLEOTIDE SEQUENCE [LARGE SCALE GENOMIC DNA]</scope>
    <source>
        <strain evidence="1 2">S3663</strain>
    </source>
</reference>
<comment type="caution">
    <text evidence="1">The sequence shown here is derived from an EMBL/GenBank/DDBJ whole genome shotgun (WGS) entry which is preliminary data.</text>
</comment>
<sequence>MKLKLKKSHLKTLSKDLESLPVEQTPNVAGGTWQTITITTTVASHPVISCGGGCGGGGGGGDDGSGGPTYVWVCTYVPDKNIV</sequence>
<proteinExistence type="predicted"/>
<gene>
    <name evidence="1" type="ORF">C1E24_20400</name>
</gene>
<dbReference type="EMBL" id="PPSW01000051">
    <property type="protein sequence ID" value="TLX45162.1"/>
    <property type="molecule type" value="Genomic_DNA"/>
</dbReference>
<dbReference type="Proteomes" id="UP000309186">
    <property type="component" value="Unassembled WGS sequence"/>
</dbReference>
<accession>A0A5R9PXN6</accession>
<name>A0A5R9PXN6_9GAMM</name>
<evidence type="ECO:0000313" key="1">
    <source>
        <dbReference type="EMBL" id="TLX45162.1"/>
    </source>
</evidence>
<evidence type="ECO:0000313" key="2">
    <source>
        <dbReference type="Proteomes" id="UP000309186"/>
    </source>
</evidence>
<protein>
    <submittedName>
        <fullName evidence="1">Uncharacterized protein</fullName>
    </submittedName>
</protein>
<organism evidence="1 2">
    <name type="scientific">Pseudoalteromonas phenolica</name>
    <dbReference type="NCBI Taxonomy" id="161398"/>
    <lineage>
        <taxon>Bacteria</taxon>
        <taxon>Pseudomonadati</taxon>
        <taxon>Pseudomonadota</taxon>
        <taxon>Gammaproteobacteria</taxon>
        <taxon>Alteromonadales</taxon>
        <taxon>Pseudoalteromonadaceae</taxon>
        <taxon>Pseudoalteromonas</taxon>
    </lineage>
</organism>
<dbReference type="AlphaFoldDB" id="A0A5R9PXN6"/>